<dbReference type="EMBL" id="DF839234">
    <property type="protein sequence ID" value="GAT43747.1"/>
    <property type="molecule type" value="Genomic_DNA"/>
</dbReference>
<organism evidence="2 3">
    <name type="scientific">Mycena chlorophos</name>
    <name type="common">Agaric fungus</name>
    <name type="synonym">Agaricus chlorophos</name>
    <dbReference type="NCBI Taxonomy" id="658473"/>
    <lineage>
        <taxon>Eukaryota</taxon>
        <taxon>Fungi</taxon>
        <taxon>Dikarya</taxon>
        <taxon>Basidiomycota</taxon>
        <taxon>Agaricomycotina</taxon>
        <taxon>Agaricomycetes</taxon>
        <taxon>Agaricomycetidae</taxon>
        <taxon>Agaricales</taxon>
        <taxon>Marasmiineae</taxon>
        <taxon>Mycenaceae</taxon>
        <taxon>Mycena</taxon>
    </lineage>
</organism>
<evidence type="ECO:0000256" key="1">
    <source>
        <dbReference type="SAM" id="MobiDB-lite"/>
    </source>
</evidence>
<proteinExistence type="predicted"/>
<sequence>MGQLQLGPQSTPKKGRMRDASVFAVRYKELGALGADCGVRIGVQKPHDILVAVLRCQSAKIRAGGSGFNFPTIVSCLAVPCPQSSLLCSTMDTALYATADDPQAGPMPVDPDECEPHLFSFSPGAYPSPPDSQSAKSVPLPTDIAIGGILDSPIVYIKPTTQWPLSPPPTTRPLPYLLPIADPALVTESHLLSPISPELPSSRPFPESAATDGASVLMSQTAGATDAGGYSIAMGIGATVDTTPYARRDESLSPLDLLIQPDEHLEVDSLGLAAFAAPLSPASSPESELMPSPLFEPSSLELGDVSDDSPLFPPSLLSSPAIATRQLDDLQFDEDDEFPSLFFSSPKLVSFASLPSPELDDLDIDMDLSPGPSPASPSRRSVAALPLFDDDAPRYEFGCADLVPTDAPQQVNALGVDLPTTCVSIKPPYISILDAYSPAELSARLPPCLPHEELDALLVVRQKALDVLADCATEQGRAVAKANAANEAYHEPSTEKIRRKRAKHLARETDSLLGLGLGIIPGSDDEEQLHWAPPPASSSESEPDLPASDLDPDAADADSHPSPPDNRSLRLAPAQLESVHELVARMIFRRRASCVRKASEQLWRARRDGGGSHLRNAVPVDVDEEDEGREPTSSAEIRASPMELDLDIDAFQ</sequence>
<dbReference type="Proteomes" id="UP000815677">
    <property type="component" value="Unassembled WGS sequence"/>
</dbReference>
<keyword evidence="3" id="KW-1185">Reference proteome</keyword>
<gene>
    <name evidence="2" type="ORF">MCHLO_01415</name>
</gene>
<name>A0ABQ0KZP6_MYCCL</name>
<feature type="region of interest" description="Disordered" evidence="1">
    <location>
        <begin position="524"/>
        <end position="570"/>
    </location>
</feature>
<evidence type="ECO:0008006" key="4">
    <source>
        <dbReference type="Google" id="ProtNLM"/>
    </source>
</evidence>
<reference evidence="2" key="1">
    <citation type="submission" date="2014-09" db="EMBL/GenBank/DDBJ databases">
        <title>Genome sequence of the luminous mushroom Mycena chlorophos for searching fungal bioluminescence genes.</title>
        <authorList>
            <person name="Tanaka Y."/>
            <person name="Kasuga D."/>
            <person name="Oba Y."/>
            <person name="Hase S."/>
            <person name="Sato K."/>
            <person name="Oba Y."/>
            <person name="Sakakibara Y."/>
        </authorList>
    </citation>
    <scope>NUCLEOTIDE SEQUENCE</scope>
</reference>
<feature type="region of interest" description="Disordered" evidence="1">
    <location>
        <begin position="609"/>
        <end position="652"/>
    </location>
</feature>
<evidence type="ECO:0000313" key="2">
    <source>
        <dbReference type="EMBL" id="GAT43747.1"/>
    </source>
</evidence>
<feature type="compositionally biased region" description="Low complexity" evidence="1">
    <location>
        <begin position="537"/>
        <end position="549"/>
    </location>
</feature>
<protein>
    <recommendedName>
        <fullName evidence="4">Proteophosphoglycan ppg4</fullName>
    </recommendedName>
</protein>
<evidence type="ECO:0000313" key="3">
    <source>
        <dbReference type="Proteomes" id="UP000815677"/>
    </source>
</evidence>
<accession>A0ABQ0KZP6</accession>